<evidence type="ECO:0000313" key="3">
    <source>
        <dbReference type="Proteomes" id="UP000593564"/>
    </source>
</evidence>
<evidence type="ECO:0000256" key="1">
    <source>
        <dbReference type="SAM" id="MobiDB-lite"/>
    </source>
</evidence>
<organism evidence="2 3">
    <name type="scientific">Camellia sinensis</name>
    <name type="common">Tea plant</name>
    <name type="synonym">Thea sinensis</name>
    <dbReference type="NCBI Taxonomy" id="4442"/>
    <lineage>
        <taxon>Eukaryota</taxon>
        <taxon>Viridiplantae</taxon>
        <taxon>Streptophyta</taxon>
        <taxon>Embryophyta</taxon>
        <taxon>Tracheophyta</taxon>
        <taxon>Spermatophyta</taxon>
        <taxon>Magnoliopsida</taxon>
        <taxon>eudicotyledons</taxon>
        <taxon>Gunneridae</taxon>
        <taxon>Pentapetalae</taxon>
        <taxon>asterids</taxon>
        <taxon>Ericales</taxon>
        <taxon>Theaceae</taxon>
        <taxon>Camellia</taxon>
    </lineage>
</organism>
<name>A0A7J7GW61_CAMSI</name>
<dbReference type="Proteomes" id="UP000593564">
    <property type="component" value="Unassembled WGS sequence"/>
</dbReference>
<feature type="compositionally biased region" description="Basic and acidic residues" evidence="1">
    <location>
        <begin position="318"/>
        <end position="361"/>
    </location>
</feature>
<accession>A0A7J7GW61</accession>
<feature type="compositionally biased region" description="Basic and acidic residues" evidence="1">
    <location>
        <begin position="389"/>
        <end position="407"/>
    </location>
</feature>
<reference evidence="2 3" key="2">
    <citation type="submission" date="2020-07" db="EMBL/GenBank/DDBJ databases">
        <title>Genome assembly of wild tea tree DASZ reveals pedigree and selection history of tea varieties.</title>
        <authorList>
            <person name="Zhang W."/>
        </authorList>
    </citation>
    <scope>NUCLEOTIDE SEQUENCE [LARGE SCALE GENOMIC DNA]</scope>
    <source>
        <strain evidence="3">cv. G240</strain>
        <tissue evidence="2">Leaf</tissue>
    </source>
</reference>
<protein>
    <submittedName>
        <fullName evidence="2">Uncharacterized protein</fullName>
    </submittedName>
</protein>
<feature type="compositionally biased region" description="Polar residues" evidence="1">
    <location>
        <begin position="362"/>
        <end position="371"/>
    </location>
</feature>
<proteinExistence type="predicted"/>
<feature type="region of interest" description="Disordered" evidence="1">
    <location>
        <begin position="171"/>
        <end position="195"/>
    </location>
</feature>
<sequence length="420" mass="48170">MYPAYRCMDSFPHQRNQMPYTQHYYPSFEGIPYPPQVNVDPSKSPITYETWPYGGSYDCSIPVGCHGCCNHNHFPNLLILIFHRHHHFSVTEVILLSQKPILFIMFLSHIIQWISHDLNMKRITVVDALITHKHVKIEEHEPEVKNKSNHSLVPVEFKNYPYPIVWIPPEDMKNREQRDSTAPKLKHGDEYPPDMRAHENLEHLEHEPNVRSGWFPFDINNMGSLKHGGDRNKVQDQPNGDRNRAQDQPNVDKNQFQFPIFWLPYEHEEDGTRGDKEAKADHKSAERSSPNLKVASAQLPSNKVGLKATENNVNGKTNDGKQQEELHNTGKTEEGEGKARGITVKEIEHSGDKKPSDDGTKRQSPSPQKTSKLPPVCLRVDPLPKRKNSHGDSRSPSPSHKEKAQEAFGDRCWSIFTVFN</sequence>
<keyword evidence="3" id="KW-1185">Reference proteome</keyword>
<reference evidence="3" key="1">
    <citation type="journal article" date="2020" name="Nat. Commun.">
        <title>Genome assembly of wild tea tree DASZ reveals pedigree and selection history of tea varieties.</title>
        <authorList>
            <person name="Zhang W."/>
            <person name="Zhang Y."/>
            <person name="Qiu H."/>
            <person name="Guo Y."/>
            <person name="Wan H."/>
            <person name="Zhang X."/>
            <person name="Scossa F."/>
            <person name="Alseekh S."/>
            <person name="Zhang Q."/>
            <person name="Wang P."/>
            <person name="Xu L."/>
            <person name="Schmidt M.H."/>
            <person name="Jia X."/>
            <person name="Li D."/>
            <person name="Zhu A."/>
            <person name="Guo F."/>
            <person name="Chen W."/>
            <person name="Ni D."/>
            <person name="Usadel B."/>
            <person name="Fernie A.R."/>
            <person name="Wen W."/>
        </authorList>
    </citation>
    <scope>NUCLEOTIDE SEQUENCE [LARGE SCALE GENOMIC DNA]</scope>
    <source>
        <strain evidence="3">cv. G240</strain>
    </source>
</reference>
<feature type="region of interest" description="Disordered" evidence="1">
    <location>
        <begin position="225"/>
        <end position="253"/>
    </location>
</feature>
<feature type="region of interest" description="Disordered" evidence="1">
    <location>
        <begin position="269"/>
        <end position="407"/>
    </location>
</feature>
<dbReference type="AlphaFoldDB" id="A0A7J7GW61"/>
<evidence type="ECO:0000313" key="2">
    <source>
        <dbReference type="EMBL" id="KAF5945013.1"/>
    </source>
</evidence>
<gene>
    <name evidence="2" type="ORF">HYC85_015241</name>
</gene>
<feature type="compositionally biased region" description="Basic and acidic residues" evidence="1">
    <location>
        <begin position="227"/>
        <end position="245"/>
    </location>
</feature>
<dbReference type="EMBL" id="JACBKZ010000007">
    <property type="protein sequence ID" value="KAF5945013.1"/>
    <property type="molecule type" value="Genomic_DNA"/>
</dbReference>
<comment type="caution">
    <text evidence="2">The sequence shown here is derived from an EMBL/GenBank/DDBJ whole genome shotgun (WGS) entry which is preliminary data.</text>
</comment>
<feature type="compositionally biased region" description="Basic and acidic residues" evidence="1">
    <location>
        <begin position="270"/>
        <end position="286"/>
    </location>
</feature>